<reference evidence="2" key="1">
    <citation type="journal article" date="2014" name="Front. Microbiol.">
        <title>High frequency of phylogenetically diverse reductive dehalogenase-homologous genes in deep subseafloor sedimentary metagenomes.</title>
        <authorList>
            <person name="Kawai M."/>
            <person name="Futagami T."/>
            <person name="Toyoda A."/>
            <person name="Takaki Y."/>
            <person name="Nishi S."/>
            <person name="Hori S."/>
            <person name="Arai W."/>
            <person name="Tsubouchi T."/>
            <person name="Morono Y."/>
            <person name="Uchiyama I."/>
            <person name="Ito T."/>
            <person name="Fujiyama A."/>
            <person name="Inagaki F."/>
            <person name="Takami H."/>
        </authorList>
    </citation>
    <scope>NUCLEOTIDE SEQUENCE</scope>
    <source>
        <strain evidence="2">Expedition CK06-06</strain>
    </source>
</reference>
<evidence type="ECO:0000259" key="1">
    <source>
        <dbReference type="Pfam" id="PF16221"/>
    </source>
</evidence>
<protein>
    <recommendedName>
        <fullName evidence="1">UCP01524 winged helix-turn-helix domain-containing protein</fullName>
    </recommendedName>
</protein>
<comment type="caution">
    <text evidence="2">The sequence shown here is derived from an EMBL/GenBank/DDBJ whole genome shotgun (WGS) entry which is preliminary data.</text>
</comment>
<gene>
    <name evidence="2" type="ORF">S01H4_15072</name>
</gene>
<accession>X1A983</accession>
<dbReference type="Gene3D" id="1.10.10.10">
    <property type="entry name" value="Winged helix-like DNA-binding domain superfamily/Winged helix DNA-binding domain"/>
    <property type="match status" value="1"/>
</dbReference>
<dbReference type="Pfam" id="PF16221">
    <property type="entry name" value="HTH_47"/>
    <property type="match status" value="1"/>
</dbReference>
<feature type="domain" description="UCP01524 winged helix-turn-helix" evidence="1">
    <location>
        <begin position="79"/>
        <end position="137"/>
    </location>
</feature>
<dbReference type="AlphaFoldDB" id="X1A983"/>
<organism evidence="2">
    <name type="scientific">marine sediment metagenome</name>
    <dbReference type="NCBI Taxonomy" id="412755"/>
    <lineage>
        <taxon>unclassified sequences</taxon>
        <taxon>metagenomes</taxon>
        <taxon>ecological metagenomes</taxon>
    </lineage>
</organism>
<dbReference type="InterPro" id="IPR036388">
    <property type="entry name" value="WH-like_DNA-bd_sf"/>
</dbReference>
<evidence type="ECO:0000313" key="2">
    <source>
        <dbReference type="EMBL" id="GAG66617.1"/>
    </source>
</evidence>
<sequence length="144" mass="16707">MVAVNIDKKEIREGIKEGIYTKMHKHNNIYPDIEDPNDNSGVDHTVLLYINQSYNVAGVKSFFGDTAPLEGNIRVPIHIYEKIDMKYNLYMLTQNDFNVLKVCDGFNSIEDIAEIMQISLEKIEEIIETLKKKKLIKVFRRSEL</sequence>
<dbReference type="EMBL" id="BART01006607">
    <property type="protein sequence ID" value="GAG66617.1"/>
    <property type="molecule type" value="Genomic_DNA"/>
</dbReference>
<proteinExistence type="predicted"/>
<dbReference type="InterPro" id="IPR032622">
    <property type="entry name" value="UCP01524_HTH"/>
</dbReference>
<name>X1A983_9ZZZZ</name>